<gene>
    <name evidence="2" type="ORF">FSB_LOCUS45069</name>
</gene>
<keyword evidence="1" id="KW-0812">Transmembrane</keyword>
<evidence type="ECO:0000256" key="1">
    <source>
        <dbReference type="SAM" id="Phobius"/>
    </source>
</evidence>
<name>A0A2N9HSZ4_FAGSY</name>
<accession>A0A2N9HSZ4</accession>
<keyword evidence="1" id="KW-1133">Transmembrane helix</keyword>
<dbReference type="AlphaFoldDB" id="A0A2N9HSZ4"/>
<sequence>MASNTNEVSKARNGVAWACRSRRGGLGFAVRAAWVSVLPVGCSGFCRLGFLGFAAWVLVHGVVVVDDLGLGLGLGSPRGGWVFWVLPLGFRCTAWWWLTAWAWAWVHGVVVVVGNGFGFLVVEPWVSAWRWWSRAGSGFVVVDG</sequence>
<proteinExistence type="predicted"/>
<evidence type="ECO:0008006" key="3">
    <source>
        <dbReference type="Google" id="ProtNLM"/>
    </source>
</evidence>
<organism evidence="2">
    <name type="scientific">Fagus sylvatica</name>
    <name type="common">Beechnut</name>
    <dbReference type="NCBI Taxonomy" id="28930"/>
    <lineage>
        <taxon>Eukaryota</taxon>
        <taxon>Viridiplantae</taxon>
        <taxon>Streptophyta</taxon>
        <taxon>Embryophyta</taxon>
        <taxon>Tracheophyta</taxon>
        <taxon>Spermatophyta</taxon>
        <taxon>Magnoliopsida</taxon>
        <taxon>eudicotyledons</taxon>
        <taxon>Gunneridae</taxon>
        <taxon>Pentapetalae</taxon>
        <taxon>rosids</taxon>
        <taxon>fabids</taxon>
        <taxon>Fagales</taxon>
        <taxon>Fagaceae</taxon>
        <taxon>Fagus</taxon>
    </lineage>
</organism>
<feature type="transmembrane region" description="Helical" evidence="1">
    <location>
        <begin position="104"/>
        <end position="126"/>
    </location>
</feature>
<protein>
    <recommendedName>
        <fullName evidence="3">Transmembrane protein</fullName>
    </recommendedName>
</protein>
<dbReference type="EMBL" id="OIVN01004412">
    <property type="protein sequence ID" value="SPD17187.1"/>
    <property type="molecule type" value="Genomic_DNA"/>
</dbReference>
<feature type="transmembrane region" description="Helical" evidence="1">
    <location>
        <begin position="81"/>
        <end position="98"/>
    </location>
</feature>
<feature type="transmembrane region" description="Helical" evidence="1">
    <location>
        <begin position="53"/>
        <end position="74"/>
    </location>
</feature>
<evidence type="ECO:0000313" key="2">
    <source>
        <dbReference type="EMBL" id="SPD17187.1"/>
    </source>
</evidence>
<keyword evidence="1" id="KW-0472">Membrane</keyword>
<reference evidence="2" key="1">
    <citation type="submission" date="2018-02" db="EMBL/GenBank/DDBJ databases">
        <authorList>
            <person name="Cohen D.B."/>
            <person name="Kent A.D."/>
        </authorList>
    </citation>
    <scope>NUCLEOTIDE SEQUENCE</scope>
</reference>